<organism evidence="1 2">
    <name type="scientific">Francisella tularensis</name>
    <dbReference type="NCBI Taxonomy" id="263"/>
    <lineage>
        <taxon>Bacteria</taxon>
        <taxon>Pseudomonadati</taxon>
        <taxon>Pseudomonadota</taxon>
        <taxon>Gammaproteobacteria</taxon>
        <taxon>Thiotrichales</taxon>
        <taxon>Francisellaceae</taxon>
        <taxon>Francisella</taxon>
    </lineage>
</organism>
<comment type="caution">
    <text evidence="1">The sequence shown here is derived from an EMBL/GenBank/DDBJ whole genome shotgun (WGS) entry which is preliminary data.</text>
</comment>
<accession>A0A6I4RXZ0</accession>
<dbReference type="EMBL" id="VJEZ01000012">
    <property type="protein sequence ID" value="MWZ40543.1"/>
    <property type="molecule type" value="Genomic_DNA"/>
</dbReference>
<dbReference type="Proteomes" id="UP000469081">
    <property type="component" value="Unassembled WGS sequence"/>
</dbReference>
<protein>
    <submittedName>
        <fullName evidence="1">Uncharacterized protein</fullName>
    </submittedName>
</protein>
<reference evidence="1 2" key="1">
    <citation type="submission" date="2019-06" db="EMBL/GenBank/DDBJ databases">
        <title>Phylogeography and genetic diversity of Francisella tularensis subsp. holarctica in France (1947-2018).</title>
        <authorList>
            <person name="Kevin M."/>
            <person name="Madani N."/>
            <person name="Maurin M."/>
        </authorList>
    </citation>
    <scope>NUCLEOTIDE SEQUENCE [LARGE SCALE GENOMIC DNA]</scope>
    <source>
        <strain evidence="1 2">ATCC 15482</strain>
    </source>
</reference>
<gene>
    <name evidence="1" type="ORF">FNC33_08355</name>
</gene>
<evidence type="ECO:0000313" key="1">
    <source>
        <dbReference type="EMBL" id="MWZ40543.1"/>
    </source>
</evidence>
<dbReference type="RefSeq" id="WP_003040807.1">
    <property type="nucleotide sequence ID" value="NZ_VJEZ01000012.1"/>
</dbReference>
<name>A0A6I4RXZ0_FRATU</name>
<sequence>MAVSLKDIQDHLNDMLLCDRNISLSEKTKLIDNIKNISQKIKENNPTIVTKTEYDNDIKEIFDLVQDTRNKLDNIINKYKINHYSVYDDIDKGDDLEPNYSTPCIHISQLKEIEKTLTYNFKRFKKISHPNILTNRDDSARKKESILKSTIYFIKAAKQEQLISSSTYNQDTDKEYDFYKLYRLICNYVGIYIPAPTITINGGKSQIDNFFNKNCKRIMNMYGV</sequence>
<evidence type="ECO:0000313" key="2">
    <source>
        <dbReference type="Proteomes" id="UP000469081"/>
    </source>
</evidence>
<proteinExistence type="predicted"/>
<dbReference type="AlphaFoldDB" id="A0A6I4RXZ0"/>